<gene>
    <name evidence="3" type="primary">immR_1</name>
    <name evidence="3" type="ORF">AN619_16350</name>
</gene>
<dbReference type="Pfam" id="PF01381">
    <property type="entry name" value="HTH_3"/>
    <property type="match status" value="1"/>
</dbReference>
<name>A0A140L514_9FIRM</name>
<dbReference type="Proteomes" id="UP000070456">
    <property type="component" value="Unassembled WGS sequence"/>
</dbReference>
<dbReference type="AlphaFoldDB" id="A0A140L514"/>
<dbReference type="InterPro" id="IPR010982">
    <property type="entry name" value="Lambda_DNA-bd_dom_sf"/>
</dbReference>
<keyword evidence="1" id="KW-0238">DNA-binding</keyword>
<dbReference type="OrthoDB" id="1766270at2"/>
<dbReference type="CDD" id="cd00093">
    <property type="entry name" value="HTH_XRE"/>
    <property type="match status" value="1"/>
</dbReference>
<dbReference type="PANTHER" id="PTHR46558">
    <property type="entry name" value="TRACRIPTIONAL REGULATORY PROTEIN-RELATED-RELATED"/>
    <property type="match status" value="1"/>
</dbReference>
<evidence type="ECO:0000313" key="4">
    <source>
        <dbReference type="Proteomes" id="UP000070456"/>
    </source>
</evidence>
<protein>
    <submittedName>
        <fullName evidence="3">HTH-type transcriptional regulator ImmR</fullName>
    </submittedName>
</protein>
<evidence type="ECO:0000259" key="2">
    <source>
        <dbReference type="PROSITE" id="PS50943"/>
    </source>
</evidence>
<dbReference type="PROSITE" id="PS50943">
    <property type="entry name" value="HTH_CROC1"/>
    <property type="match status" value="1"/>
</dbReference>
<evidence type="ECO:0000313" key="3">
    <source>
        <dbReference type="EMBL" id="KXG75639.1"/>
    </source>
</evidence>
<dbReference type="GO" id="GO:0003677">
    <property type="term" value="F:DNA binding"/>
    <property type="evidence" value="ECO:0007669"/>
    <property type="project" value="UniProtKB-KW"/>
</dbReference>
<dbReference type="EMBL" id="LOEE01000032">
    <property type="protein sequence ID" value="KXG75639.1"/>
    <property type="molecule type" value="Genomic_DNA"/>
</dbReference>
<dbReference type="SMART" id="SM00530">
    <property type="entry name" value="HTH_XRE"/>
    <property type="match status" value="1"/>
</dbReference>
<sequence length="122" mass="14151">MSFAARLKKLREEHRMTQEDLANYLKITRQAVGNYEQGSRFPKDENILNALADLFNVSLDYLLGREEKIPSPSSIDYILEAGNTYEDDKYTALKQLLSSVDDLPVDIIQKLNEIINFFRTYK</sequence>
<reference evidence="3 4" key="1">
    <citation type="submission" date="2015-12" db="EMBL/GenBank/DDBJ databases">
        <title>Draft genome sequence of the thermoanaerobe Thermotalea metallivorans, an isolate from the runoff channel of the Great Artesian Basin, Australia.</title>
        <authorList>
            <person name="Patel B.K."/>
        </authorList>
    </citation>
    <scope>NUCLEOTIDE SEQUENCE [LARGE SCALE GENOMIC DNA]</scope>
    <source>
        <strain evidence="3 4">B2-1</strain>
    </source>
</reference>
<comment type="caution">
    <text evidence="3">The sequence shown here is derived from an EMBL/GenBank/DDBJ whole genome shotgun (WGS) entry which is preliminary data.</text>
</comment>
<dbReference type="RefSeq" id="WP_068556224.1">
    <property type="nucleotide sequence ID" value="NZ_LOEE01000032.1"/>
</dbReference>
<dbReference type="STRING" id="520762.AN619_16350"/>
<dbReference type="PANTHER" id="PTHR46558:SF11">
    <property type="entry name" value="HTH-TYPE TRANSCRIPTIONAL REGULATOR XRE"/>
    <property type="match status" value="1"/>
</dbReference>
<keyword evidence="4" id="KW-1185">Reference proteome</keyword>
<evidence type="ECO:0000256" key="1">
    <source>
        <dbReference type="ARBA" id="ARBA00023125"/>
    </source>
</evidence>
<dbReference type="InterPro" id="IPR001387">
    <property type="entry name" value="Cro/C1-type_HTH"/>
</dbReference>
<feature type="domain" description="HTH cro/C1-type" evidence="2">
    <location>
        <begin position="7"/>
        <end position="62"/>
    </location>
</feature>
<dbReference type="Gene3D" id="1.10.260.40">
    <property type="entry name" value="lambda repressor-like DNA-binding domains"/>
    <property type="match status" value="1"/>
</dbReference>
<accession>A0A140L514</accession>
<organism evidence="3 4">
    <name type="scientific">Thermotalea metallivorans</name>
    <dbReference type="NCBI Taxonomy" id="520762"/>
    <lineage>
        <taxon>Bacteria</taxon>
        <taxon>Bacillati</taxon>
        <taxon>Bacillota</taxon>
        <taxon>Clostridia</taxon>
        <taxon>Peptostreptococcales</taxon>
        <taxon>Thermotaleaceae</taxon>
        <taxon>Thermotalea</taxon>
    </lineage>
</organism>
<proteinExistence type="predicted"/>
<dbReference type="SUPFAM" id="SSF47413">
    <property type="entry name" value="lambda repressor-like DNA-binding domains"/>
    <property type="match status" value="1"/>
</dbReference>